<dbReference type="EMBL" id="CAJVPP010006439">
    <property type="protein sequence ID" value="CAG8678280.1"/>
    <property type="molecule type" value="Genomic_DNA"/>
</dbReference>
<comment type="caution">
    <text evidence="2">The sequence shown here is derived from an EMBL/GenBank/DDBJ whole genome shotgun (WGS) entry which is preliminary data.</text>
</comment>
<feature type="non-terminal residue" evidence="2">
    <location>
        <position position="100"/>
    </location>
</feature>
<protein>
    <submittedName>
        <fullName evidence="2">16170_t:CDS:1</fullName>
    </submittedName>
</protein>
<name>A0A9N9EN25_FUNMO</name>
<keyword evidence="3" id="KW-1185">Reference proteome</keyword>
<evidence type="ECO:0000313" key="2">
    <source>
        <dbReference type="EMBL" id="CAG8678280.1"/>
    </source>
</evidence>
<evidence type="ECO:0000313" key="3">
    <source>
        <dbReference type="Proteomes" id="UP000789375"/>
    </source>
</evidence>
<dbReference type="Proteomes" id="UP000789375">
    <property type="component" value="Unassembled WGS sequence"/>
</dbReference>
<reference evidence="2" key="1">
    <citation type="submission" date="2021-06" db="EMBL/GenBank/DDBJ databases">
        <authorList>
            <person name="Kallberg Y."/>
            <person name="Tangrot J."/>
            <person name="Rosling A."/>
        </authorList>
    </citation>
    <scope>NUCLEOTIDE SEQUENCE</scope>
    <source>
        <strain evidence="2">87-6 pot B 2015</strain>
    </source>
</reference>
<accession>A0A9N9EN25</accession>
<dbReference type="AlphaFoldDB" id="A0A9N9EN25"/>
<evidence type="ECO:0000256" key="1">
    <source>
        <dbReference type="SAM" id="MobiDB-lite"/>
    </source>
</evidence>
<organism evidence="2 3">
    <name type="scientific">Funneliformis mosseae</name>
    <name type="common">Endomycorrhizal fungus</name>
    <name type="synonym">Glomus mosseae</name>
    <dbReference type="NCBI Taxonomy" id="27381"/>
    <lineage>
        <taxon>Eukaryota</taxon>
        <taxon>Fungi</taxon>
        <taxon>Fungi incertae sedis</taxon>
        <taxon>Mucoromycota</taxon>
        <taxon>Glomeromycotina</taxon>
        <taxon>Glomeromycetes</taxon>
        <taxon>Glomerales</taxon>
        <taxon>Glomeraceae</taxon>
        <taxon>Funneliformis</taxon>
    </lineage>
</organism>
<proteinExistence type="predicted"/>
<sequence length="100" mass="11457">CNEIIKSRRCDKAKDIRAAKFDIFAVCEAVLNPNHPKISIGDNFLRKRFDIYLKSSDTTKSIIIEELGFYHETDNNSIIEDDKGNDHQSNYGEFNISGED</sequence>
<gene>
    <name evidence="2" type="ORF">FMOSSE_LOCUS12749</name>
</gene>
<feature type="region of interest" description="Disordered" evidence="1">
    <location>
        <begin position="78"/>
        <end position="100"/>
    </location>
</feature>